<organism evidence="1 2">
    <name type="scientific">Mycobacterium marinum</name>
    <dbReference type="NCBI Taxonomy" id="1781"/>
    <lineage>
        <taxon>Bacteria</taxon>
        <taxon>Bacillati</taxon>
        <taxon>Actinomycetota</taxon>
        <taxon>Actinomycetes</taxon>
        <taxon>Mycobacteriales</taxon>
        <taxon>Mycobacteriaceae</taxon>
        <taxon>Mycobacterium</taxon>
        <taxon>Mycobacterium ulcerans group</taxon>
    </lineage>
</organism>
<dbReference type="EMBL" id="PEDF01000035">
    <property type="protein sequence ID" value="RFZ45325.1"/>
    <property type="molecule type" value="Genomic_DNA"/>
</dbReference>
<dbReference type="Proteomes" id="UP000257451">
    <property type="component" value="Unassembled WGS sequence"/>
</dbReference>
<gene>
    <name evidence="1" type="ORF">DAVIS_01155</name>
</gene>
<protein>
    <submittedName>
        <fullName evidence="1">Uncharacterized protein</fullName>
    </submittedName>
</protein>
<accession>A0A3E2MZY4</accession>
<name>A0A3E2MZY4_MYCMR</name>
<proteinExistence type="predicted"/>
<comment type="caution">
    <text evidence="1">The sequence shown here is derived from an EMBL/GenBank/DDBJ whole genome shotgun (WGS) entry which is preliminary data.</text>
</comment>
<evidence type="ECO:0000313" key="2">
    <source>
        <dbReference type="Proteomes" id="UP000257451"/>
    </source>
</evidence>
<sequence>MAWPTGVFARLISVLEPAKSFAPRGRTGGREWLTAITV</sequence>
<dbReference type="AlphaFoldDB" id="A0A3E2MZY4"/>
<evidence type="ECO:0000313" key="1">
    <source>
        <dbReference type="EMBL" id="RFZ45325.1"/>
    </source>
</evidence>
<reference evidence="1 2" key="1">
    <citation type="journal article" date="2018" name="Sci. Rep.">
        <title>Extensive genomic diversity among Mycobacterium marinum strains revealed by whole genome sequencing.</title>
        <authorList>
            <person name="Das S."/>
            <person name="Pettersson B.M."/>
            <person name="Behra P.R."/>
            <person name="Mallick A."/>
            <person name="Cheramie M."/>
            <person name="Ramesh M."/>
            <person name="Shirreff L."/>
            <person name="DuCote T."/>
            <person name="Dasgupta S."/>
            <person name="Ennis D.G."/>
            <person name="Kirsebom L.A."/>
        </authorList>
    </citation>
    <scope>NUCLEOTIDE SEQUENCE [LARGE SCALE GENOMIC DNA]</scope>
    <source>
        <strain evidence="1 2">Davis1</strain>
    </source>
</reference>